<proteinExistence type="predicted"/>
<dbReference type="AlphaFoldDB" id="A0A6A6BAR9"/>
<accession>A0A6A6BAR9</accession>
<gene>
    <name evidence="2" type="ORF">K452DRAFT_59280</name>
</gene>
<reference evidence="2" key="1">
    <citation type="journal article" date="2020" name="Stud. Mycol.">
        <title>101 Dothideomycetes genomes: a test case for predicting lifestyles and emergence of pathogens.</title>
        <authorList>
            <person name="Haridas S."/>
            <person name="Albert R."/>
            <person name="Binder M."/>
            <person name="Bloem J."/>
            <person name="Labutti K."/>
            <person name="Salamov A."/>
            <person name="Andreopoulos B."/>
            <person name="Baker S."/>
            <person name="Barry K."/>
            <person name="Bills G."/>
            <person name="Bluhm B."/>
            <person name="Cannon C."/>
            <person name="Castanera R."/>
            <person name="Culley D."/>
            <person name="Daum C."/>
            <person name="Ezra D."/>
            <person name="Gonzalez J."/>
            <person name="Henrissat B."/>
            <person name="Kuo A."/>
            <person name="Liang C."/>
            <person name="Lipzen A."/>
            <person name="Lutzoni F."/>
            <person name="Magnuson J."/>
            <person name="Mondo S."/>
            <person name="Nolan M."/>
            <person name="Ohm R."/>
            <person name="Pangilinan J."/>
            <person name="Park H.-J."/>
            <person name="Ramirez L."/>
            <person name="Alfaro M."/>
            <person name="Sun H."/>
            <person name="Tritt A."/>
            <person name="Yoshinaga Y."/>
            <person name="Zwiers L.-H."/>
            <person name="Turgeon B."/>
            <person name="Goodwin S."/>
            <person name="Spatafora J."/>
            <person name="Crous P."/>
            <person name="Grigoriev I."/>
        </authorList>
    </citation>
    <scope>NUCLEOTIDE SEQUENCE</scope>
    <source>
        <strain evidence="2">CBS 121167</strain>
    </source>
</reference>
<organism evidence="2 3">
    <name type="scientific">Aplosporella prunicola CBS 121167</name>
    <dbReference type="NCBI Taxonomy" id="1176127"/>
    <lineage>
        <taxon>Eukaryota</taxon>
        <taxon>Fungi</taxon>
        <taxon>Dikarya</taxon>
        <taxon>Ascomycota</taxon>
        <taxon>Pezizomycotina</taxon>
        <taxon>Dothideomycetes</taxon>
        <taxon>Dothideomycetes incertae sedis</taxon>
        <taxon>Botryosphaeriales</taxon>
        <taxon>Aplosporellaceae</taxon>
        <taxon>Aplosporella</taxon>
    </lineage>
</organism>
<feature type="compositionally biased region" description="Low complexity" evidence="1">
    <location>
        <begin position="66"/>
        <end position="76"/>
    </location>
</feature>
<evidence type="ECO:0000313" key="3">
    <source>
        <dbReference type="Proteomes" id="UP000799438"/>
    </source>
</evidence>
<protein>
    <submittedName>
        <fullName evidence="2">Uncharacterized protein</fullName>
    </submittedName>
</protein>
<evidence type="ECO:0000256" key="1">
    <source>
        <dbReference type="SAM" id="MobiDB-lite"/>
    </source>
</evidence>
<dbReference type="EMBL" id="ML995491">
    <property type="protein sequence ID" value="KAF2140007.1"/>
    <property type="molecule type" value="Genomic_DNA"/>
</dbReference>
<dbReference type="RefSeq" id="XP_033395720.1">
    <property type="nucleotide sequence ID" value="XM_033546879.1"/>
</dbReference>
<name>A0A6A6BAR9_9PEZI</name>
<keyword evidence="3" id="KW-1185">Reference proteome</keyword>
<feature type="region of interest" description="Disordered" evidence="1">
    <location>
        <begin position="35"/>
        <end position="118"/>
    </location>
</feature>
<dbReference type="GeneID" id="54304386"/>
<evidence type="ECO:0000313" key="2">
    <source>
        <dbReference type="EMBL" id="KAF2140007.1"/>
    </source>
</evidence>
<feature type="compositionally biased region" description="Polar residues" evidence="1">
    <location>
        <begin position="38"/>
        <end position="51"/>
    </location>
</feature>
<sequence>MHPSRPCAASSLQRNSAPIPPWFLTHPSTTHMPLIPSLTLSFSSPPNTTQHSSTSPSARPSPSPSQSPTQSHLTQSIISNHPSVGGPSKPTLRRTRQTHSRLTPHASRLTPHSSLLTPHVSPLLTPALAAPRAHEPPPHNVEGAAGQQRCSRAVLHEDVVFAGAGAVAPELEIAHLVLWFVVCWLGWWGWWWGGCCVCSVVCGLRWVGGCAWWL</sequence>
<dbReference type="Proteomes" id="UP000799438">
    <property type="component" value="Unassembled WGS sequence"/>
</dbReference>